<evidence type="ECO:0000256" key="2">
    <source>
        <dbReference type="SAM" id="Phobius"/>
    </source>
</evidence>
<dbReference type="InterPro" id="IPR029033">
    <property type="entry name" value="His_PPase_superfam"/>
</dbReference>
<keyword evidence="4" id="KW-1185">Reference proteome</keyword>
<accession>A0ABP0BNM0</accession>
<proteinExistence type="predicted"/>
<dbReference type="InterPro" id="IPR050645">
    <property type="entry name" value="Histidine_acid_phosphatase"/>
</dbReference>
<reference evidence="3 4" key="1">
    <citation type="submission" date="2024-01" db="EMBL/GenBank/DDBJ databases">
        <authorList>
            <person name="Allen C."/>
            <person name="Tagirdzhanova G."/>
        </authorList>
    </citation>
    <scope>NUCLEOTIDE SEQUENCE [LARGE SCALE GENOMIC DNA]</scope>
</reference>
<comment type="caution">
    <text evidence="3">The sequence shown here is derived from an EMBL/GenBank/DDBJ whole genome shotgun (WGS) entry which is preliminary data.</text>
</comment>
<protein>
    <recommendedName>
        <fullName evidence="5">Histidine acid phosphatase</fullName>
    </recommendedName>
</protein>
<feature type="transmembrane region" description="Helical" evidence="2">
    <location>
        <begin position="9"/>
        <end position="32"/>
    </location>
</feature>
<dbReference type="Proteomes" id="UP001642406">
    <property type="component" value="Unassembled WGS sequence"/>
</dbReference>
<dbReference type="EMBL" id="CAWUHC010000033">
    <property type="protein sequence ID" value="CAK7221040.1"/>
    <property type="molecule type" value="Genomic_DNA"/>
</dbReference>
<name>A0ABP0BNM0_9PEZI</name>
<feature type="region of interest" description="Disordered" evidence="1">
    <location>
        <begin position="60"/>
        <end position="96"/>
    </location>
</feature>
<dbReference type="Gene3D" id="3.40.50.1240">
    <property type="entry name" value="Phosphoglycerate mutase-like"/>
    <property type="match status" value="1"/>
</dbReference>
<keyword evidence="2" id="KW-0472">Membrane</keyword>
<dbReference type="PANTHER" id="PTHR11567:SF195">
    <property type="entry name" value="ACID PHOSPHATASE, PUTATIVE (AFU_ORTHOLOGUE AFUA_3G14570)-RELATED"/>
    <property type="match status" value="1"/>
</dbReference>
<dbReference type="PANTHER" id="PTHR11567">
    <property type="entry name" value="ACID PHOSPHATASE-RELATED"/>
    <property type="match status" value="1"/>
</dbReference>
<sequence>MSDSVGARWAVRIVAGTSLLLAIHLLFVALILPSNDPASLWPWPLSLDFSLLGKSGGSNADNNNVDTSKNENADVPTDGFHNFGAPQDPETPPPGSPWYAPRASHLNNLTTALSSSTKGVYGFLFNDSTTPEGQYGVYNWCNMPHVRKAEYVVPPADEHRTLVYVELVHRHHKRTPYAANGFPHEAYPWNCEDARIHLYGQPAGLAENKKPGVAHYEPTYDTPGNPFLTAALGWHGSCQFPQLTAGGLEDAWQHGLDLYDVYHGVLGILPAMDDAAAWRDNVAFRVTNNPITSQTVTMVLGGMASAAGLGVEAVPNIPLLVEAAGYDGLEPQYTCPAAAALFEAIVEPEPQDGDGGAGSSPVWADHLEKMAPLFAELDTASGVDPANPRGFHVSVDHYYDNLSARQCHGKPPVKGISQDTADTVFRMGQWEYSRMYRDDARSLAASVGAWGVWVAQLAGHLRVAREASRTDKKSIKYRHNVAHDGSLSRLLSILQADEMVWPGMGSEVVVELWQKQGGSAEEGQETPAPSYDVRVLFSGKVLRSSHPELGLLDMVPLDALLTYIDGLVGVDASLLPAKCNGTLPL</sequence>
<organism evidence="3 4">
    <name type="scientific">Sporothrix bragantina</name>
    <dbReference type="NCBI Taxonomy" id="671064"/>
    <lineage>
        <taxon>Eukaryota</taxon>
        <taxon>Fungi</taxon>
        <taxon>Dikarya</taxon>
        <taxon>Ascomycota</taxon>
        <taxon>Pezizomycotina</taxon>
        <taxon>Sordariomycetes</taxon>
        <taxon>Sordariomycetidae</taxon>
        <taxon>Ophiostomatales</taxon>
        <taxon>Ophiostomataceae</taxon>
        <taxon>Sporothrix</taxon>
    </lineage>
</organism>
<keyword evidence="2" id="KW-0812">Transmembrane</keyword>
<evidence type="ECO:0000313" key="4">
    <source>
        <dbReference type="Proteomes" id="UP001642406"/>
    </source>
</evidence>
<evidence type="ECO:0000256" key="1">
    <source>
        <dbReference type="SAM" id="MobiDB-lite"/>
    </source>
</evidence>
<dbReference type="SUPFAM" id="SSF53254">
    <property type="entry name" value="Phosphoglycerate mutase-like"/>
    <property type="match status" value="1"/>
</dbReference>
<gene>
    <name evidence="3" type="ORF">SBRCBS47491_004391</name>
</gene>
<evidence type="ECO:0008006" key="5">
    <source>
        <dbReference type="Google" id="ProtNLM"/>
    </source>
</evidence>
<evidence type="ECO:0000313" key="3">
    <source>
        <dbReference type="EMBL" id="CAK7221040.1"/>
    </source>
</evidence>
<keyword evidence="2" id="KW-1133">Transmembrane helix</keyword>